<name>A0A917J8A7_9SPHI</name>
<evidence type="ECO:0000313" key="2">
    <source>
        <dbReference type="Proteomes" id="UP000662074"/>
    </source>
</evidence>
<dbReference type="AlphaFoldDB" id="A0A917J8A7"/>
<evidence type="ECO:0000313" key="1">
    <source>
        <dbReference type="EMBL" id="GGI49301.1"/>
    </source>
</evidence>
<accession>A0A917J8A7</accession>
<reference evidence="1" key="1">
    <citation type="journal article" date="2014" name="Int. J. Syst. Evol. Microbiol.">
        <title>Complete genome sequence of Corynebacterium casei LMG S-19264T (=DSM 44701T), isolated from a smear-ripened cheese.</title>
        <authorList>
            <consortium name="US DOE Joint Genome Institute (JGI-PGF)"/>
            <person name="Walter F."/>
            <person name="Albersmeier A."/>
            <person name="Kalinowski J."/>
            <person name="Ruckert C."/>
        </authorList>
    </citation>
    <scope>NUCLEOTIDE SEQUENCE</scope>
    <source>
        <strain evidence="1">CCM 8711</strain>
    </source>
</reference>
<gene>
    <name evidence="1" type="ORF">GCM10011425_05130</name>
</gene>
<sequence>MGTFNILQTKINCPDCNSTFKVEIQFKYGDTWQYIFEIGDELRWGGNDIGNSTIKNVIVYGITSMNICPNCNAITYDEFDLFIVDNKIHSIRPMKSFQNYLTDSDGNFYITK</sequence>
<comment type="caution">
    <text evidence="1">The sequence shown here is derived from an EMBL/GenBank/DDBJ whole genome shotgun (WGS) entry which is preliminary data.</text>
</comment>
<organism evidence="1 2">
    <name type="scientific">Mucilaginibacter galii</name>
    <dbReference type="NCBI Taxonomy" id="2005073"/>
    <lineage>
        <taxon>Bacteria</taxon>
        <taxon>Pseudomonadati</taxon>
        <taxon>Bacteroidota</taxon>
        <taxon>Sphingobacteriia</taxon>
        <taxon>Sphingobacteriales</taxon>
        <taxon>Sphingobacteriaceae</taxon>
        <taxon>Mucilaginibacter</taxon>
    </lineage>
</organism>
<dbReference type="Proteomes" id="UP000662074">
    <property type="component" value="Unassembled WGS sequence"/>
</dbReference>
<dbReference type="EMBL" id="BMDO01000001">
    <property type="protein sequence ID" value="GGI49301.1"/>
    <property type="molecule type" value="Genomic_DNA"/>
</dbReference>
<keyword evidence="2" id="KW-1185">Reference proteome</keyword>
<proteinExistence type="predicted"/>
<protein>
    <submittedName>
        <fullName evidence="1">Uncharacterized protein</fullName>
    </submittedName>
</protein>
<reference evidence="1" key="2">
    <citation type="submission" date="2020-09" db="EMBL/GenBank/DDBJ databases">
        <authorList>
            <person name="Sun Q."/>
            <person name="Sedlacek I."/>
        </authorList>
    </citation>
    <scope>NUCLEOTIDE SEQUENCE</scope>
    <source>
        <strain evidence="1">CCM 8711</strain>
    </source>
</reference>